<dbReference type="Proteomes" id="UP000007819">
    <property type="component" value="Chromosome A1"/>
</dbReference>
<feature type="region of interest" description="Disordered" evidence="3">
    <location>
        <begin position="1"/>
        <end position="181"/>
    </location>
</feature>
<reference evidence="6" key="1">
    <citation type="submission" date="2010-06" db="EMBL/GenBank/DDBJ databases">
        <authorList>
            <person name="Jiang H."/>
            <person name="Abraham K."/>
            <person name="Ali S."/>
            <person name="Alsbrooks S.L."/>
            <person name="Anim B.N."/>
            <person name="Anosike U.S."/>
            <person name="Attaway T."/>
            <person name="Bandaranaike D.P."/>
            <person name="Battles P.K."/>
            <person name="Bell S.N."/>
            <person name="Bell A.V."/>
            <person name="Beltran B."/>
            <person name="Bickham C."/>
            <person name="Bustamante Y."/>
            <person name="Caleb T."/>
            <person name="Canada A."/>
            <person name="Cardenas V."/>
            <person name="Carter K."/>
            <person name="Chacko J."/>
            <person name="Chandrabose M.N."/>
            <person name="Chavez D."/>
            <person name="Chavez A."/>
            <person name="Chen L."/>
            <person name="Chu H.-S."/>
            <person name="Claassen K.J."/>
            <person name="Cockrell R."/>
            <person name="Collins M."/>
            <person name="Cooper J.A."/>
            <person name="Cree A."/>
            <person name="Curry S.M."/>
            <person name="Da Y."/>
            <person name="Dao M.D."/>
            <person name="Das B."/>
            <person name="Davila M.-L."/>
            <person name="Davy-Carroll L."/>
            <person name="Denson S."/>
            <person name="Dinh H."/>
            <person name="Ebong V.E."/>
            <person name="Edwards J.R."/>
            <person name="Egan A."/>
            <person name="El-Daye J."/>
            <person name="Escobedo L."/>
            <person name="Fernandez S."/>
            <person name="Fernando P.R."/>
            <person name="Flagg N."/>
            <person name="Forbes L.D."/>
            <person name="Fowler R.G."/>
            <person name="Fu Q."/>
            <person name="Gabisi R.A."/>
            <person name="Ganer J."/>
            <person name="Garbino Pronczuk A."/>
            <person name="Garcia R.M."/>
            <person name="Garner T."/>
            <person name="Garrett T.E."/>
            <person name="Gonzalez D.A."/>
            <person name="Hamid H."/>
            <person name="Hawkins E.S."/>
            <person name="Hirani K."/>
            <person name="Hogues M.E."/>
            <person name="Hollins B."/>
            <person name="Hsiao C.-H."/>
            <person name="Jabil R."/>
            <person name="James M.L."/>
            <person name="Jhangiani S.N."/>
            <person name="Johnson B."/>
            <person name="Johnson Q."/>
            <person name="Joshi V."/>
            <person name="Kalu J.B."/>
            <person name="Kam C."/>
            <person name="Kashfia A."/>
            <person name="Keebler J."/>
            <person name="Kisamo H."/>
            <person name="Kovar C.L."/>
            <person name="Lago L.A."/>
            <person name="Lai C.-Y."/>
            <person name="Laidlaw J."/>
            <person name="Lara F."/>
            <person name="Le T.-K."/>
            <person name="Lee S.L."/>
            <person name="Legall F.H."/>
            <person name="Lemon S.J."/>
            <person name="Lewis L.R."/>
            <person name="Li B."/>
            <person name="Liu Y."/>
            <person name="Liu Y.-S."/>
            <person name="Lopez J."/>
            <person name="Lozado R.J."/>
            <person name="Lu J."/>
            <person name="Madu R.C."/>
            <person name="Maheshwari M."/>
            <person name="Maheshwari R."/>
            <person name="Malloy K."/>
            <person name="Martinez E."/>
            <person name="Mathew T."/>
            <person name="Mercado I.C."/>
            <person name="Mercado C."/>
            <person name="Meyer B."/>
            <person name="Montgomery K."/>
            <person name="Morgan M.B."/>
            <person name="Munidasa M."/>
            <person name="Nazareth L.V."/>
            <person name="Nelson J."/>
            <person name="Ng B.M."/>
            <person name="Nguyen N.B."/>
            <person name="Nguyen P.Q."/>
            <person name="Nguyen T."/>
            <person name="Obregon M."/>
            <person name="Okwuonu G.O."/>
            <person name="Onwere C.G."/>
            <person name="Orozco G."/>
            <person name="Parra A."/>
            <person name="Patel S."/>
            <person name="Patil S."/>
            <person name="Perez A."/>
            <person name="Perez Y."/>
            <person name="Pham C."/>
            <person name="Primus E.L."/>
            <person name="Pu L.-L."/>
            <person name="Puazo M."/>
            <person name="Qin X."/>
            <person name="Quiroz J.B."/>
            <person name="Reese J."/>
            <person name="Richards S."/>
            <person name="Rives C.M."/>
            <person name="Robberts R."/>
            <person name="Ruiz S.J."/>
            <person name="Ruiz M.J."/>
            <person name="Santibanez J."/>
            <person name="Schneider B.W."/>
            <person name="Sisson I."/>
            <person name="Smith M."/>
            <person name="Sodergren E."/>
            <person name="Song X.-Z."/>
            <person name="Song B.B."/>
            <person name="Summersgill H."/>
            <person name="Thelus R."/>
            <person name="Thornton R.D."/>
            <person name="Trejos Z.Y."/>
            <person name="Usmani K."/>
            <person name="Vattathil S."/>
            <person name="Villasana D."/>
            <person name="Walker D.L."/>
            <person name="Wang S."/>
            <person name="Wang K."/>
            <person name="White C.S."/>
            <person name="Williams A.C."/>
            <person name="Williamson J."/>
            <person name="Wilson K."/>
            <person name="Woghiren I.O."/>
            <person name="Woodworth J.R."/>
            <person name="Worley K.C."/>
            <person name="Wright R.A."/>
            <person name="Wu W."/>
            <person name="Young L."/>
            <person name="Zhang L."/>
            <person name="Zhang J."/>
            <person name="Zhu Y."/>
            <person name="Muzny D.M."/>
            <person name="Weinstock G."/>
            <person name="Gibbs R.A."/>
        </authorList>
    </citation>
    <scope>NUCLEOTIDE SEQUENCE [LARGE SCALE GENOMIC DNA]</scope>
    <source>
        <strain evidence="6">LSR1</strain>
    </source>
</reference>
<dbReference type="GO" id="GO:0000812">
    <property type="term" value="C:Swr1 complex"/>
    <property type="evidence" value="ECO:0007669"/>
    <property type="project" value="TreeGrafter"/>
</dbReference>
<dbReference type="AlphaFoldDB" id="A0A8R2B431"/>
<feature type="compositionally biased region" description="Polar residues" evidence="3">
    <location>
        <begin position="161"/>
        <end position="170"/>
    </location>
</feature>
<organism evidence="5 6">
    <name type="scientific">Acyrthosiphon pisum</name>
    <name type="common">Pea aphid</name>
    <dbReference type="NCBI Taxonomy" id="7029"/>
    <lineage>
        <taxon>Eukaryota</taxon>
        <taxon>Metazoa</taxon>
        <taxon>Ecdysozoa</taxon>
        <taxon>Arthropoda</taxon>
        <taxon>Hexapoda</taxon>
        <taxon>Insecta</taxon>
        <taxon>Pterygota</taxon>
        <taxon>Neoptera</taxon>
        <taxon>Paraneoptera</taxon>
        <taxon>Hemiptera</taxon>
        <taxon>Sternorrhyncha</taxon>
        <taxon>Aphidomorpha</taxon>
        <taxon>Aphidoidea</taxon>
        <taxon>Aphididae</taxon>
        <taxon>Macrosiphini</taxon>
        <taxon>Acyrthosiphon</taxon>
    </lineage>
</organism>
<feature type="compositionally biased region" description="Basic residues" evidence="3">
    <location>
        <begin position="47"/>
        <end position="70"/>
    </location>
</feature>
<accession>A0A8R2B431</accession>
<dbReference type="EnsemblMetazoa" id="XM_008182577.3">
    <property type="protein sequence ID" value="XP_008180799.1"/>
    <property type="gene ID" value="LOC100166303"/>
</dbReference>
<evidence type="ECO:0000256" key="1">
    <source>
        <dbReference type="ARBA" id="ARBA00019033"/>
    </source>
</evidence>
<evidence type="ECO:0000256" key="2">
    <source>
        <dbReference type="ARBA" id="ARBA00030244"/>
    </source>
</evidence>
<evidence type="ECO:0000256" key="3">
    <source>
        <dbReference type="SAM" id="MobiDB-lite"/>
    </source>
</evidence>
<proteinExistence type="predicted"/>
<dbReference type="CTD" id="7354404"/>
<keyword evidence="6" id="KW-1185">Reference proteome</keyword>
<evidence type="ECO:0000259" key="4">
    <source>
        <dbReference type="PROSITE" id="PS51279"/>
    </source>
</evidence>
<evidence type="ECO:0000313" key="5">
    <source>
        <dbReference type="EnsemblMetazoa" id="XP_008180799.1"/>
    </source>
</evidence>
<dbReference type="InterPro" id="IPR027124">
    <property type="entry name" value="Swc5/CFDP1/2"/>
</dbReference>
<dbReference type="PANTHER" id="PTHR48407:SF1">
    <property type="entry name" value="CRANIOFACIAL DEVELOPMENT PROTEIN 1"/>
    <property type="match status" value="1"/>
</dbReference>
<name>A0A8R2B431_ACYPI</name>
<evidence type="ECO:0000313" key="6">
    <source>
        <dbReference type="Proteomes" id="UP000007819"/>
    </source>
</evidence>
<dbReference type="InterPro" id="IPR011421">
    <property type="entry name" value="BCNT-C"/>
</dbReference>
<dbReference type="OrthoDB" id="445677at2759"/>
<dbReference type="KEGG" id="api:100166303"/>
<feature type="compositionally biased region" description="Basic and acidic residues" evidence="3">
    <location>
        <begin position="93"/>
        <end position="107"/>
    </location>
</feature>
<protein>
    <recommendedName>
        <fullName evidence="1">Craniofacial development protein 1</fullName>
    </recommendedName>
    <alternativeName>
        <fullName evidence="2">Bucentaur</fullName>
    </alternativeName>
</protein>
<dbReference type="GeneID" id="100166303"/>
<feature type="compositionally biased region" description="Basic and acidic residues" evidence="3">
    <location>
        <begin position="123"/>
        <end position="145"/>
    </location>
</feature>
<dbReference type="Pfam" id="PF07572">
    <property type="entry name" value="BCNT"/>
    <property type="match status" value="1"/>
</dbReference>
<reference evidence="5" key="2">
    <citation type="submission" date="2022-06" db="UniProtKB">
        <authorList>
            <consortium name="EnsemblMetazoa"/>
        </authorList>
    </citation>
    <scope>IDENTIFICATION</scope>
</reference>
<sequence>MDSQDYSDSSDENDSDYKPPGEDEKLSEVDSDDPIEDDEDSVSTSAKKSKRTNKKPTKTGKRSSLKKSKKIVIDDEAIEKTKEEVNTLLNSSEDDKKRLDALWEEFQRPITKKSSNTPITSENKSKSKESINVSDKPETTKKRNFEALFDISESSKKVENNYDNTSSPKSPETKSEVASIATRPSGGLATILSQIGKKSKLTVLEKSKLDWDGYKKKEGIVEELVTHNKGKDGYLEKQDFLERTDLRQFELEKAMRAANRSHRS</sequence>
<feature type="domain" description="BCNT-C" evidence="4">
    <location>
        <begin position="182"/>
        <end position="262"/>
    </location>
</feature>
<feature type="compositionally biased region" description="Basic and acidic residues" evidence="3">
    <location>
        <begin position="15"/>
        <end position="28"/>
    </location>
</feature>
<dbReference type="PROSITE" id="PS51279">
    <property type="entry name" value="BCNT_C"/>
    <property type="match status" value="1"/>
</dbReference>
<dbReference type="PANTHER" id="PTHR48407">
    <property type="entry name" value="CRANIOFACIAL DEVELOPMENT PROTEIN 1"/>
    <property type="match status" value="1"/>
</dbReference>
<feature type="compositionally biased region" description="Acidic residues" evidence="3">
    <location>
        <begin position="29"/>
        <end position="41"/>
    </location>
</feature>
<dbReference type="RefSeq" id="XP_008180799.1">
    <property type="nucleotide sequence ID" value="XM_008182577.2"/>
</dbReference>